<gene>
    <name evidence="1" type="ORF">ACFQ2C_02655</name>
</gene>
<evidence type="ECO:0000313" key="1">
    <source>
        <dbReference type="EMBL" id="MFD1164498.1"/>
    </source>
</evidence>
<evidence type="ECO:0000313" key="2">
    <source>
        <dbReference type="Proteomes" id="UP001597205"/>
    </source>
</evidence>
<dbReference type="Proteomes" id="UP001597205">
    <property type="component" value="Unassembled WGS sequence"/>
</dbReference>
<sequence length="182" mass="19934">MSEVQGYDDMGNIKSLNRDSRATAYGYLNSGRSNRLDKLTGGFVGSTPKSYSYDPNGNATLDRTGTAFAYNHLNLPKTASRAGVSVSHRYDALGIKLQKYSKVGDIETTRDYVGGIEYKKEGTGPLAIDCNSPYDYNTNNGGGSNMLLIVNTKGIDVKVKKVLIIYLTVRMWFGGIRILPLK</sequence>
<protein>
    <recommendedName>
        <fullName evidence="3">RHS Repeat</fullName>
    </recommendedName>
</protein>
<comment type="caution">
    <text evidence="1">The sequence shown here is derived from an EMBL/GenBank/DDBJ whole genome shotgun (WGS) entry which is preliminary data.</text>
</comment>
<accession>A0ABW3RH55</accession>
<dbReference type="RefSeq" id="WP_380894648.1">
    <property type="nucleotide sequence ID" value="NZ_JBHTKY010000002.1"/>
</dbReference>
<name>A0ABW3RH55_9SPHI</name>
<proteinExistence type="predicted"/>
<keyword evidence="2" id="KW-1185">Reference proteome</keyword>
<organism evidence="1 2">
    <name type="scientific">Sphingobacterium daejeonense</name>
    <dbReference type="NCBI Taxonomy" id="371142"/>
    <lineage>
        <taxon>Bacteria</taxon>
        <taxon>Pseudomonadati</taxon>
        <taxon>Bacteroidota</taxon>
        <taxon>Sphingobacteriia</taxon>
        <taxon>Sphingobacteriales</taxon>
        <taxon>Sphingobacteriaceae</taxon>
        <taxon>Sphingobacterium</taxon>
    </lineage>
</organism>
<dbReference type="EMBL" id="JBHTKY010000002">
    <property type="protein sequence ID" value="MFD1164498.1"/>
    <property type="molecule type" value="Genomic_DNA"/>
</dbReference>
<dbReference type="Gene3D" id="2.180.10.10">
    <property type="entry name" value="RHS repeat-associated core"/>
    <property type="match status" value="1"/>
</dbReference>
<evidence type="ECO:0008006" key="3">
    <source>
        <dbReference type="Google" id="ProtNLM"/>
    </source>
</evidence>
<reference evidence="2" key="1">
    <citation type="journal article" date="2019" name="Int. J. Syst. Evol. Microbiol.">
        <title>The Global Catalogue of Microorganisms (GCM) 10K type strain sequencing project: providing services to taxonomists for standard genome sequencing and annotation.</title>
        <authorList>
            <consortium name="The Broad Institute Genomics Platform"/>
            <consortium name="The Broad Institute Genome Sequencing Center for Infectious Disease"/>
            <person name="Wu L."/>
            <person name="Ma J."/>
        </authorList>
    </citation>
    <scope>NUCLEOTIDE SEQUENCE [LARGE SCALE GENOMIC DNA]</scope>
    <source>
        <strain evidence="2">CCUG 52468</strain>
    </source>
</reference>